<dbReference type="InterPro" id="IPR000228">
    <property type="entry name" value="RNA3'_term_phos_cyc"/>
</dbReference>
<dbReference type="EC" id="6.5.1.4" evidence="5 6"/>
<keyword evidence="10" id="KW-1185">Reference proteome</keyword>
<evidence type="ECO:0000256" key="1">
    <source>
        <dbReference type="ARBA" id="ARBA00009206"/>
    </source>
</evidence>
<dbReference type="SUPFAM" id="SSF55205">
    <property type="entry name" value="EPT/RTPC-like"/>
    <property type="match status" value="1"/>
</dbReference>
<dbReference type="OrthoDB" id="9789235at2"/>
<evidence type="ECO:0000256" key="6">
    <source>
        <dbReference type="NCBIfam" id="TIGR03399"/>
    </source>
</evidence>
<comment type="caution">
    <text evidence="5">Lacks conserved residue(s) required for the propagation of feature annotation.</text>
</comment>
<dbReference type="SUPFAM" id="SSF52913">
    <property type="entry name" value="RNA 3'-terminal phosphate cyclase, RPTC, insert domain"/>
    <property type="match status" value="1"/>
</dbReference>
<dbReference type="InterPro" id="IPR037136">
    <property type="entry name" value="RNA3'_phos_cyclase_dom_sf"/>
</dbReference>
<dbReference type="InterPro" id="IPR036553">
    <property type="entry name" value="RPTC_insert"/>
</dbReference>
<proteinExistence type="inferred from homology"/>
<dbReference type="Pfam" id="PF01137">
    <property type="entry name" value="RTC"/>
    <property type="match status" value="1"/>
</dbReference>
<keyword evidence="2 5" id="KW-0436">Ligase</keyword>
<comment type="subcellular location">
    <subcellularLocation>
        <location evidence="5">Cytoplasm</location>
    </subcellularLocation>
</comment>
<feature type="active site" description="Tele-AMP-histidine intermediate" evidence="5">
    <location>
        <position position="309"/>
    </location>
</feature>
<dbReference type="NCBIfam" id="NF003247">
    <property type="entry name" value="PRK04204.1-3"/>
    <property type="match status" value="1"/>
</dbReference>
<dbReference type="HAMAP" id="MF_00200">
    <property type="entry name" value="RTC"/>
    <property type="match status" value="1"/>
</dbReference>
<reference evidence="9 10" key="1">
    <citation type="submission" date="2018-05" db="EMBL/GenBank/DDBJ databases">
        <title>Genomic Encyclopedia of Type Strains, Phase IV (KMG-IV): sequencing the most valuable type-strain genomes for metagenomic binning, comparative biology and taxonomic classification.</title>
        <authorList>
            <person name="Goeker M."/>
        </authorList>
    </citation>
    <scope>NUCLEOTIDE SEQUENCE [LARGE SCALE GENOMIC DNA]</scope>
    <source>
        <strain evidence="9 10">DSM 23606</strain>
    </source>
</reference>
<evidence type="ECO:0000256" key="4">
    <source>
        <dbReference type="ARBA" id="ARBA00024481"/>
    </source>
</evidence>
<evidence type="ECO:0000256" key="5">
    <source>
        <dbReference type="HAMAP-Rule" id="MF_00200"/>
    </source>
</evidence>
<dbReference type="AlphaFoldDB" id="A0A317MTF0"/>
<comment type="caution">
    <text evidence="9">The sequence shown here is derived from an EMBL/GenBank/DDBJ whole genome shotgun (WGS) entry which is preliminary data.</text>
</comment>
<dbReference type="InterPro" id="IPR013791">
    <property type="entry name" value="RNA3'-term_phos_cycl_insert"/>
</dbReference>
<dbReference type="GO" id="GO:0006396">
    <property type="term" value="P:RNA processing"/>
    <property type="evidence" value="ECO:0007669"/>
    <property type="project" value="UniProtKB-UniRule"/>
</dbReference>
<feature type="domain" description="RNA 3'-terminal phosphate cyclase insert" evidence="8">
    <location>
        <begin position="184"/>
        <end position="276"/>
    </location>
</feature>
<evidence type="ECO:0000256" key="3">
    <source>
        <dbReference type="ARBA" id="ARBA00022741"/>
    </source>
</evidence>
<protein>
    <recommendedName>
        <fullName evidence="5 6">RNA 3'-terminal phosphate cyclase</fullName>
        <shortName evidence="5">RNA cyclase</shortName>
        <shortName evidence="5">RNA-3'-phosphate cyclase</shortName>
        <ecNumber evidence="5 6">6.5.1.4</ecNumber>
    </recommendedName>
</protein>
<comment type="function">
    <text evidence="5">Catalyzes the conversion of 3'-phosphate to a 2',3'-cyclic phosphodiester at the end of RNA. The mechanism of action of the enzyme occurs in 3 steps: (A) adenylation of the enzyme by ATP; (B) transfer of adenylate to an RNA-N3'P to produce RNA-N3'PP5'A; (C) and attack of the adjacent 2'-hydroxyl on the 3'-phosphorus in the diester linkage to produce the cyclic end product. The biological role of this enzyme is unknown but it is likely to function in some aspects of cellular RNA processing.</text>
</comment>
<keyword evidence="5" id="KW-0963">Cytoplasm</keyword>
<keyword evidence="5" id="KW-0067">ATP-binding</keyword>
<dbReference type="GO" id="GO:0005737">
    <property type="term" value="C:cytoplasm"/>
    <property type="evidence" value="ECO:0007669"/>
    <property type="project" value="UniProtKB-SubCell"/>
</dbReference>
<evidence type="ECO:0000313" key="10">
    <source>
        <dbReference type="Proteomes" id="UP000246569"/>
    </source>
</evidence>
<dbReference type="PANTHER" id="PTHR11096:SF0">
    <property type="entry name" value="RNA 3'-TERMINAL PHOSPHATE CYCLASE"/>
    <property type="match status" value="1"/>
</dbReference>
<dbReference type="RefSeq" id="WP_110019373.1">
    <property type="nucleotide sequence ID" value="NZ_QGTJ01000009.1"/>
</dbReference>
<evidence type="ECO:0000256" key="2">
    <source>
        <dbReference type="ARBA" id="ARBA00022598"/>
    </source>
</evidence>
<organism evidence="9 10">
    <name type="scientific">Plasticicumulans acidivorans</name>
    <dbReference type="NCBI Taxonomy" id="886464"/>
    <lineage>
        <taxon>Bacteria</taxon>
        <taxon>Pseudomonadati</taxon>
        <taxon>Pseudomonadota</taxon>
        <taxon>Gammaproteobacteria</taxon>
        <taxon>Candidatus Competibacteraceae</taxon>
        <taxon>Plasticicumulans</taxon>
    </lineage>
</organism>
<comment type="catalytic activity">
    <reaction evidence="4 5">
        <text>a 3'-end 3'-phospho-ribonucleotide-RNA + ATP = a 3'-end 2',3'-cyclophospho-ribonucleotide-RNA + AMP + diphosphate</text>
        <dbReference type="Rhea" id="RHEA:23976"/>
        <dbReference type="Rhea" id="RHEA-COMP:10463"/>
        <dbReference type="Rhea" id="RHEA-COMP:10464"/>
        <dbReference type="ChEBI" id="CHEBI:30616"/>
        <dbReference type="ChEBI" id="CHEBI:33019"/>
        <dbReference type="ChEBI" id="CHEBI:83062"/>
        <dbReference type="ChEBI" id="CHEBI:83064"/>
        <dbReference type="ChEBI" id="CHEBI:456215"/>
        <dbReference type="EC" id="6.5.1.4"/>
    </reaction>
</comment>
<dbReference type="InterPro" id="IPR020719">
    <property type="entry name" value="RNA3'_term_phos_cycl-like_CS"/>
</dbReference>
<dbReference type="EMBL" id="QGTJ01000009">
    <property type="protein sequence ID" value="PWV59757.1"/>
    <property type="molecule type" value="Genomic_DNA"/>
</dbReference>
<dbReference type="Gene3D" id="3.65.10.20">
    <property type="entry name" value="RNA 3'-terminal phosphate cyclase domain"/>
    <property type="match status" value="1"/>
</dbReference>
<name>A0A317MTF0_9GAMM</name>
<dbReference type="Pfam" id="PF05189">
    <property type="entry name" value="RTC_insert"/>
    <property type="match status" value="1"/>
</dbReference>
<dbReference type="NCBIfam" id="TIGR03399">
    <property type="entry name" value="RNA_3prim_cycl"/>
    <property type="match status" value="1"/>
</dbReference>
<dbReference type="PROSITE" id="PS01287">
    <property type="entry name" value="RTC"/>
    <property type="match status" value="1"/>
</dbReference>
<dbReference type="PIRSF" id="PIRSF005378">
    <property type="entry name" value="RNA3'_term_phos_cycl_euk"/>
    <property type="match status" value="1"/>
</dbReference>
<evidence type="ECO:0000313" key="9">
    <source>
        <dbReference type="EMBL" id="PWV59757.1"/>
    </source>
</evidence>
<dbReference type="Proteomes" id="UP000246569">
    <property type="component" value="Unassembled WGS sequence"/>
</dbReference>
<accession>A0A317MTF0</accession>
<dbReference type="InterPro" id="IPR017770">
    <property type="entry name" value="RNA3'_term_phos_cyc_type_1"/>
</dbReference>
<feature type="binding site" evidence="5">
    <location>
        <position position="103"/>
    </location>
    <ligand>
        <name>ATP</name>
        <dbReference type="ChEBI" id="CHEBI:30616"/>
    </ligand>
</feature>
<dbReference type="InterPro" id="IPR023797">
    <property type="entry name" value="RNA3'_phos_cyclase_dom"/>
</dbReference>
<dbReference type="InterPro" id="IPR013792">
    <property type="entry name" value="RNA3'P_cycl/enolpyr_Trfase_a/b"/>
</dbReference>
<sequence>MKELVVIDGAAGEGGGQILRSALSLSMLSGRPLRIEHIRAGRSKPGLLRQHLTAVQAAAAVCGAQVSGAVAGGQTLEFHPGPIRAGDYEFAIGTAGSCTLVLQTVLPALWQAPGPSRLRVSGGTHNPAAPPADFLQHAWLPLLARMGLHAELTLLRHGFYPAGGGSVEVRVTRGSTLQPLQLENRGALLECRAEALIAGVPGNVAERELATVARRLDWPAEVLHIHGLPASHGPGNALQLCLRHEHVTELFTAFGERGTAAETVARRACNAARDYLASPAAVGPWLADQLLLPLALAGGHFTTLEPSAHTRSNIAVIERFLPQRFGVEQVAEDCWKIDLK</sequence>
<evidence type="ECO:0000259" key="8">
    <source>
        <dbReference type="Pfam" id="PF05189"/>
    </source>
</evidence>
<feature type="domain" description="RNA 3'-terminal phosphate cyclase" evidence="7">
    <location>
        <begin position="12"/>
        <end position="326"/>
    </location>
</feature>
<dbReference type="GO" id="GO:0005524">
    <property type="term" value="F:ATP binding"/>
    <property type="evidence" value="ECO:0007669"/>
    <property type="project" value="UniProtKB-KW"/>
</dbReference>
<gene>
    <name evidence="5" type="primary">rtcA</name>
    <name evidence="9" type="ORF">C7443_10910</name>
</gene>
<keyword evidence="3 5" id="KW-0547">Nucleotide-binding</keyword>
<dbReference type="Gene3D" id="3.30.360.20">
    <property type="entry name" value="RNA 3'-terminal phosphate cyclase, insert domain"/>
    <property type="match status" value="1"/>
</dbReference>
<dbReference type="GO" id="GO:0003963">
    <property type="term" value="F:RNA-3'-phosphate cyclase activity"/>
    <property type="evidence" value="ECO:0007669"/>
    <property type="project" value="UniProtKB-UniRule"/>
</dbReference>
<dbReference type="PANTHER" id="PTHR11096">
    <property type="entry name" value="RNA 3' TERMINAL PHOSPHATE CYCLASE"/>
    <property type="match status" value="1"/>
</dbReference>
<evidence type="ECO:0000259" key="7">
    <source>
        <dbReference type="Pfam" id="PF01137"/>
    </source>
</evidence>
<dbReference type="NCBIfam" id="NF003246">
    <property type="entry name" value="PRK04204.1-2"/>
    <property type="match status" value="1"/>
</dbReference>
<comment type="similarity">
    <text evidence="1 5">Belongs to the RNA 3'-terminal cyclase family. Type 1 subfamily.</text>
</comment>